<sequence length="113" mass="12242">MPTCVRCGKCCARLHLLSVEADDVARWRREGREDILRRVGETRGPGGTVHEVWLSPRADGGGSGGGDDGHCPWLRHTPDGHCTCTIHETKPALCRDYPAGCAQARHIGCMALP</sequence>
<protein>
    <recommendedName>
        <fullName evidence="4">YkgJ family cysteine cluster protein</fullName>
    </recommendedName>
</protein>
<organism evidence="2 3">
    <name type="scientific">Nitratidesulfovibrio oxamicus</name>
    <dbReference type="NCBI Taxonomy" id="32016"/>
    <lineage>
        <taxon>Bacteria</taxon>
        <taxon>Pseudomonadati</taxon>
        <taxon>Thermodesulfobacteriota</taxon>
        <taxon>Desulfovibrionia</taxon>
        <taxon>Desulfovibrionales</taxon>
        <taxon>Desulfovibrionaceae</taxon>
        <taxon>Nitratidesulfovibrio</taxon>
    </lineage>
</organism>
<gene>
    <name evidence="2" type="ORF">FVW20_02635</name>
</gene>
<name>A0ABS0J0K0_9BACT</name>
<keyword evidence="3" id="KW-1185">Reference proteome</keyword>
<dbReference type="Proteomes" id="UP001194469">
    <property type="component" value="Unassembled WGS sequence"/>
</dbReference>
<evidence type="ECO:0000313" key="3">
    <source>
        <dbReference type="Proteomes" id="UP001194469"/>
    </source>
</evidence>
<evidence type="ECO:0008006" key="4">
    <source>
        <dbReference type="Google" id="ProtNLM"/>
    </source>
</evidence>
<dbReference type="EMBL" id="VRYY01000055">
    <property type="protein sequence ID" value="MBG3875949.1"/>
    <property type="molecule type" value="Genomic_DNA"/>
</dbReference>
<comment type="caution">
    <text evidence="2">The sequence shown here is derived from an EMBL/GenBank/DDBJ whole genome shotgun (WGS) entry which is preliminary data.</text>
</comment>
<dbReference type="InterPro" id="IPR005358">
    <property type="entry name" value="Puta_zinc/iron-chelating_dom"/>
</dbReference>
<feature type="region of interest" description="Disordered" evidence="1">
    <location>
        <begin position="40"/>
        <end position="67"/>
    </location>
</feature>
<reference evidence="2 3" key="1">
    <citation type="submission" date="2019-08" db="EMBL/GenBank/DDBJ databases">
        <authorList>
            <person name="Luo N."/>
        </authorList>
    </citation>
    <scope>NUCLEOTIDE SEQUENCE [LARGE SCALE GENOMIC DNA]</scope>
    <source>
        <strain evidence="2 3">NCIMB 9442</strain>
    </source>
</reference>
<evidence type="ECO:0000256" key="1">
    <source>
        <dbReference type="SAM" id="MobiDB-lite"/>
    </source>
</evidence>
<proteinExistence type="predicted"/>
<evidence type="ECO:0000313" key="2">
    <source>
        <dbReference type="EMBL" id="MBG3875949.1"/>
    </source>
</evidence>
<accession>A0ABS0J0K0</accession>
<dbReference type="Pfam" id="PF03692">
    <property type="entry name" value="CxxCxxCC"/>
    <property type="match status" value="1"/>
</dbReference>
<dbReference type="RefSeq" id="WP_196608173.1">
    <property type="nucleotide sequence ID" value="NZ_VRYY01000055.1"/>
</dbReference>